<evidence type="ECO:0000259" key="2">
    <source>
        <dbReference type="Pfam" id="PF25840"/>
    </source>
</evidence>
<feature type="domain" description="Broad-specificity ulvan lyase N-terminal" evidence="2">
    <location>
        <begin position="27"/>
        <end position="373"/>
    </location>
</feature>
<gene>
    <name evidence="4" type="ORF">SAMN04488524_0204</name>
</gene>
<reference evidence="5" key="1">
    <citation type="submission" date="2017-04" db="EMBL/GenBank/DDBJ databases">
        <authorList>
            <person name="Varghese N."/>
            <person name="Submissions S."/>
        </authorList>
    </citation>
    <scope>NUCLEOTIDE SEQUENCE [LARGE SCALE GENOMIC DNA]</scope>
    <source>
        <strain evidence="5">DSM 12126</strain>
    </source>
</reference>
<name>A0A1W1YVH5_9SPHI</name>
<dbReference type="Pfam" id="PF25840">
    <property type="entry name" value="Ulvan_lyase_N"/>
    <property type="match status" value="1"/>
</dbReference>
<sequence>MRITILFVLLFISGNLFAQKDPYQTTLQSLCDVLLSTQINESSDPNFGALVCRSTNPENHPIHSRAAEAVYPFAVAYKLTHKVQYRDAAIKLGNWLVKIQETKGKNAGGWSESWPDPEQKGWHGTTTDQLISLAGAYTILKPWLNAAEIENWNQSMNAAADYIVATFPLGNINYNPTGAATLLYTYKVAARPKERWLIKADSLMNNSTLNFVTNDNFLSGEGKGIDQGYNIAQSIGYIALYALLKDDPRIKQIAANLLKTHRLFVYPNGSIDNSWGTRSFKWNYESGTKTAPGVYFSFALLADMDPQFGAAGLKCLEYLNTCAMQDGWIGYGPHAANHSSSSPPCNYSTFARAQSIALAIEYGAKTKAREKALLPAQQLSWYQFFPDIKVAVIRTPKMMATVSAYGEIRRYPRESVCRGGSITNLWYDGFGKNGFLQSSSVSAYDRIEAMHMPVEKNLLPLTSRIEFTKDTAYYANIFEAEGEMDVLQETDHVKVSTVGNMQTIKGVESASSYLLTNRFYDSYLVKEITVKGESQQYNIVEPIVKDKGTTLRLKNDSTVIIKTAVPNEEWELKVLNSTVPYKITLGKDADRYWSPFPGVEAYPVVISFSTGSAAPQTLKIALGKK</sequence>
<dbReference type="InterPro" id="IPR058908">
    <property type="entry name" value="P29_C"/>
</dbReference>
<dbReference type="SUPFAM" id="SSF48208">
    <property type="entry name" value="Six-hairpin glycosidases"/>
    <property type="match status" value="1"/>
</dbReference>
<dbReference type="AlphaFoldDB" id="A0A1W1YVH5"/>
<dbReference type="OrthoDB" id="620742at2"/>
<dbReference type="GO" id="GO:0005975">
    <property type="term" value="P:carbohydrate metabolic process"/>
    <property type="evidence" value="ECO:0007669"/>
    <property type="project" value="InterPro"/>
</dbReference>
<dbReference type="EMBL" id="FWXT01000001">
    <property type="protein sequence ID" value="SMC40134.1"/>
    <property type="molecule type" value="Genomic_DNA"/>
</dbReference>
<keyword evidence="1" id="KW-0732">Signal</keyword>
<organism evidence="4 5">
    <name type="scientific">Pedobacter africanus</name>
    <dbReference type="NCBI Taxonomy" id="151894"/>
    <lineage>
        <taxon>Bacteria</taxon>
        <taxon>Pseudomonadati</taxon>
        <taxon>Bacteroidota</taxon>
        <taxon>Sphingobacteriia</taxon>
        <taxon>Sphingobacteriales</taxon>
        <taxon>Sphingobacteriaceae</taxon>
        <taxon>Pedobacter</taxon>
    </lineage>
</organism>
<proteinExistence type="predicted"/>
<dbReference type="Proteomes" id="UP000192756">
    <property type="component" value="Unassembled WGS sequence"/>
</dbReference>
<dbReference type="STRING" id="151894.SAMN04488524_0204"/>
<keyword evidence="5" id="KW-1185">Reference proteome</keyword>
<evidence type="ECO:0000313" key="5">
    <source>
        <dbReference type="Proteomes" id="UP000192756"/>
    </source>
</evidence>
<dbReference type="InterPro" id="IPR008928">
    <property type="entry name" value="6-hairpin_glycosidase_sf"/>
</dbReference>
<dbReference type="Pfam" id="PF25841">
    <property type="entry name" value="Ulvan_lyase_C"/>
    <property type="match status" value="1"/>
</dbReference>
<feature type="signal peptide" evidence="1">
    <location>
        <begin position="1"/>
        <end position="18"/>
    </location>
</feature>
<dbReference type="Gene3D" id="1.50.10.100">
    <property type="entry name" value="Chondroitin AC/alginate lyase"/>
    <property type="match status" value="1"/>
</dbReference>
<protein>
    <submittedName>
        <fullName evidence="4">Uncharacterized protein</fullName>
    </submittedName>
</protein>
<feature type="chain" id="PRO_5012890448" evidence="1">
    <location>
        <begin position="19"/>
        <end position="625"/>
    </location>
</feature>
<evidence type="ECO:0000256" key="1">
    <source>
        <dbReference type="SAM" id="SignalP"/>
    </source>
</evidence>
<dbReference type="InterPro" id="IPR008929">
    <property type="entry name" value="Chondroitin_lyas"/>
</dbReference>
<dbReference type="RefSeq" id="WP_084236567.1">
    <property type="nucleotide sequence ID" value="NZ_FWXT01000001.1"/>
</dbReference>
<evidence type="ECO:0000313" key="4">
    <source>
        <dbReference type="EMBL" id="SMC40134.1"/>
    </source>
</evidence>
<feature type="domain" description="Broad-specificity ulvan lyase C-terminal" evidence="3">
    <location>
        <begin position="383"/>
        <end position="612"/>
    </location>
</feature>
<accession>A0A1W1YVH5</accession>
<evidence type="ECO:0000259" key="3">
    <source>
        <dbReference type="Pfam" id="PF25841"/>
    </source>
</evidence>
<dbReference type="InterPro" id="IPR058907">
    <property type="entry name" value="P29_N"/>
</dbReference>